<evidence type="ECO:0000256" key="1">
    <source>
        <dbReference type="SAM" id="Phobius"/>
    </source>
</evidence>
<feature type="transmembrane region" description="Helical" evidence="1">
    <location>
        <begin position="151"/>
        <end position="171"/>
    </location>
</feature>
<proteinExistence type="predicted"/>
<feature type="transmembrane region" description="Helical" evidence="1">
    <location>
        <begin position="66"/>
        <end position="86"/>
    </location>
</feature>
<dbReference type="AlphaFoldDB" id="A0A8J2SMN2"/>
<accession>A0A8J2SMN2</accession>
<name>A0A8J2SMN2_9STRA</name>
<evidence type="ECO:0000313" key="2">
    <source>
        <dbReference type="EMBL" id="CAH0370741.1"/>
    </source>
</evidence>
<dbReference type="EMBL" id="CAKKNE010000003">
    <property type="protein sequence ID" value="CAH0370741.1"/>
    <property type="molecule type" value="Genomic_DNA"/>
</dbReference>
<protein>
    <submittedName>
        <fullName evidence="2">Uncharacterized protein</fullName>
    </submittedName>
</protein>
<keyword evidence="1" id="KW-0472">Membrane</keyword>
<sequence length="241" mass="26624">MTKCCDDKNNDIESVNAWLRKDAPDESSRPDVPIDTNLPDPALLPEAPPLYRRLPRLCAWIFREPLAALVHAVAWACCLVALFALLRPMVAKSCAFGYAVRIVLSFLTIRLLGTLFARYLLYQFALVYAFHRETTLRDLTVARLQFRSNRGSALFGIVVAVLGLFLLRGIAADGTDALCGAPAETPFSGAATGLDMVLYALVLALPASYWVLYSYGADPVEEQDIATKRRLHQCSHQHARG</sequence>
<feature type="transmembrane region" description="Helical" evidence="1">
    <location>
        <begin position="191"/>
        <end position="212"/>
    </location>
</feature>
<dbReference type="Proteomes" id="UP000789595">
    <property type="component" value="Unassembled WGS sequence"/>
</dbReference>
<organism evidence="2 3">
    <name type="scientific">Pelagomonas calceolata</name>
    <dbReference type="NCBI Taxonomy" id="35677"/>
    <lineage>
        <taxon>Eukaryota</taxon>
        <taxon>Sar</taxon>
        <taxon>Stramenopiles</taxon>
        <taxon>Ochrophyta</taxon>
        <taxon>Pelagophyceae</taxon>
        <taxon>Pelagomonadales</taxon>
        <taxon>Pelagomonadaceae</taxon>
        <taxon>Pelagomonas</taxon>
    </lineage>
</organism>
<comment type="caution">
    <text evidence="2">The sequence shown here is derived from an EMBL/GenBank/DDBJ whole genome shotgun (WGS) entry which is preliminary data.</text>
</comment>
<evidence type="ECO:0000313" key="3">
    <source>
        <dbReference type="Proteomes" id="UP000789595"/>
    </source>
</evidence>
<gene>
    <name evidence="2" type="ORF">PECAL_3P06420</name>
</gene>
<keyword evidence="1" id="KW-1133">Transmembrane helix</keyword>
<reference evidence="2" key="1">
    <citation type="submission" date="2021-11" db="EMBL/GenBank/DDBJ databases">
        <authorList>
            <consortium name="Genoscope - CEA"/>
            <person name="William W."/>
        </authorList>
    </citation>
    <scope>NUCLEOTIDE SEQUENCE</scope>
</reference>
<keyword evidence="3" id="KW-1185">Reference proteome</keyword>
<keyword evidence="1" id="KW-0812">Transmembrane</keyword>
<feature type="transmembrane region" description="Helical" evidence="1">
    <location>
        <begin position="98"/>
        <end position="130"/>
    </location>
</feature>